<dbReference type="Pfam" id="PF00929">
    <property type="entry name" value="RNase_T"/>
    <property type="match status" value="1"/>
</dbReference>
<sequence length="317" mass="37516">MNYVVFDLEWNQCPYGKHREVKALPFEIIEIGAVKLNKDREYVGRFHRIVRPAVYTKLHHRTREIVHMDQETLDQGVSFQEAAREFLAWAGADSQFCTWGTIDLVELQRNMKYYGLLHLLKGPLHYYDVQKLFAVSYEDMKSRRSLEYGIDYLKLEKKQDFHRALSDAWYTAEIFQTIDMDVVLAYDSIDVYQNPKTKDEEIHAVYNGYSKFISREFSTKEEAMADREVLATHCCLCGRNARKKLRWFSVNSKNYYCVAYCPVHGYVKGKARMKHTDEGKVYVVKTIKVSSEQEAQEIREKRDELREKRRKKRRGEA</sequence>
<dbReference type="PANTHER" id="PTHR23044">
    <property type="entry name" value="3'-5' EXONUCLEASE ERI1-RELATED"/>
    <property type="match status" value="1"/>
</dbReference>
<dbReference type="GO" id="GO:0003676">
    <property type="term" value="F:nucleic acid binding"/>
    <property type="evidence" value="ECO:0007669"/>
    <property type="project" value="InterPro"/>
</dbReference>
<evidence type="ECO:0000256" key="4">
    <source>
        <dbReference type="SAM" id="MobiDB-lite"/>
    </source>
</evidence>
<dbReference type="PANTHER" id="PTHR23044:SF61">
    <property type="entry name" value="3'-5' EXORIBONUCLEASE 1-RELATED"/>
    <property type="match status" value="1"/>
</dbReference>
<feature type="domain" description="Exonuclease" evidence="5">
    <location>
        <begin position="2"/>
        <end position="184"/>
    </location>
</feature>
<proteinExistence type="predicted"/>
<dbReference type="AlphaFoldDB" id="A0A921I054"/>
<feature type="compositionally biased region" description="Basic residues" evidence="4">
    <location>
        <begin position="308"/>
        <end position="317"/>
    </location>
</feature>
<gene>
    <name evidence="6" type="ORF">K8V82_03655</name>
</gene>
<evidence type="ECO:0000256" key="1">
    <source>
        <dbReference type="ARBA" id="ARBA00022722"/>
    </source>
</evidence>
<keyword evidence="2" id="KW-0378">Hydrolase</keyword>
<dbReference type="InterPro" id="IPR036397">
    <property type="entry name" value="RNaseH_sf"/>
</dbReference>
<organism evidence="6 7">
    <name type="scientific">Lachnoclostridium phocaeense</name>
    <dbReference type="NCBI Taxonomy" id="1871021"/>
    <lineage>
        <taxon>Bacteria</taxon>
        <taxon>Bacillati</taxon>
        <taxon>Bacillota</taxon>
        <taxon>Clostridia</taxon>
        <taxon>Lachnospirales</taxon>
        <taxon>Lachnospiraceae</taxon>
    </lineage>
</organism>
<evidence type="ECO:0000256" key="2">
    <source>
        <dbReference type="ARBA" id="ARBA00022801"/>
    </source>
</evidence>
<dbReference type="SUPFAM" id="SSF53098">
    <property type="entry name" value="Ribonuclease H-like"/>
    <property type="match status" value="1"/>
</dbReference>
<feature type="compositionally biased region" description="Basic and acidic residues" evidence="4">
    <location>
        <begin position="296"/>
        <end position="307"/>
    </location>
</feature>
<dbReference type="CDD" id="cd06133">
    <property type="entry name" value="ERI-1_3'hExo_like"/>
    <property type="match status" value="1"/>
</dbReference>
<evidence type="ECO:0000313" key="7">
    <source>
        <dbReference type="Proteomes" id="UP000769156"/>
    </source>
</evidence>
<dbReference type="EMBL" id="DYVY01000060">
    <property type="protein sequence ID" value="HJF93868.1"/>
    <property type="molecule type" value="Genomic_DNA"/>
</dbReference>
<dbReference type="InterPro" id="IPR012337">
    <property type="entry name" value="RNaseH-like_sf"/>
</dbReference>
<comment type="caution">
    <text evidence="6">The sequence shown here is derived from an EMBL/GenBank/DDBJ whole genome shotgun (WGS) entry which is preliminary data.</text>
</comment>
<dbReference type="SMART" id="SM00479">
    <property type="entry name" value="EXOIII"/>
    <property type="match status" value="1"/>
</dbReference>
<evidence type="ECO:0000259" key="5">
    <source>
        <dbReference type="SMART" id="SM00479"/>
    </source>
</evidence>
<dbReference type="InterPro" id="IPR047201">
    <property type="entry name" value="ERI-1_3'hExo-like"/>
</dbReference>
<protein>
    <submittedName>
        <fullName evidence="6">Exonuclease domain-containing protein</fullName>
    </submittedName>
</protein>
<keyword evidence="3 6" id="KW-0269">Exonuclease</keyword>
<reference evidence="6" key="2">
    <citation type="submission" date="2021-09" db="EMBL/GenBank/DDBJ databases">
        <authorList>
            <person name="Gilroy R."/>
        </authorList>
    </citation>
    <scope>NUCLEOTIDE SEQUENCE</scope>
    <source>
        <strain evidence="6">ChiSjej5B23-16112</strain>
    </source>
</reference>
<evidence type="ECO:0000313" key="6">
    <source>
        <dbReference type="EMBL" id="HJF93868.1"/>
    </source>
</evidence>
<dbReference type="InterPro" id="IPR013520">
    <property type="entry name" value="Ribonucl_H"/>
</dbReference>
<dbReference type="Proteomes" id="UP000769156">
    <property type="component" value="Unassembled WGS sequence"/>
</dbReference>
<accession>A0A921I054</accession>
<feature type="region of interest" description="Disordered" evidence="4">
    <location>
        <begin position="295"/>
        <end position="317"/>
    </location>
</feature>
<keyword evidence="1" id="KW-0540">Nuclease</keyword>
<name>A0A921I054_9FIRM</name>
<dbReference type="InterPro" id="IPR051274">
    <property type="entry name" value="3-5_Exoribonuclease"/>
</dbReference>
<dbReference type="Gene3D" id="3.30.420.10">
    <property type="entry name" value="Ribonuclease H-like superfamily/Ribonuclease H"/>
    <property type="match status" value="1"/>
</dbReference>
<reference evidence="6" key="1">
    <citation type="journal article" date="2021" name="PeerJ">
        <title>Extensive microbial diversity within the chicken gut microbiome revealed by metagenomics and culture.</title>
        <authorList>
            <person name="Gilroy R."/>
            <person name="Ravi A."/>
            <person name="Getino M."/>
            <person name="Pursley I."/>
            <person name="Horton D.L."/>
            <person name="Alikhan N.F."/>
            <person name="Baker D."/>
            <person name="Gharbi K."/>
            <person name="Hall N."/>
            <person name="Watson M."/>
            <person name="Adriaenssens E.M."/>
            <person name="Foster-Nyarko E."/>
            <person name="Jarju S."/>
            <person name="Secka A."/>
            <person name="Antonio M."/>
            <person name="Oren A."/>
            <person name="Chaudhuri R.R."/>
            <person name="La Ragione R."/>
            <person name="Hildebrand F."/>
            <person name="Pallen M.J."/>
        </authorList>
    </citation>
    <scope>NUCLEOTIDE SEQUENCE</scope>
    <source>
        <strain evidence="6">ChiSjej5B23-16112</strain>
    </source>
</reference>
<dbReference type="GO" id="GO:0000175">
    <property type="term" value="F:3'-5'-RNA exonuclease activity"/>
    <property type="evidence" value="ECO:0007669"/>
    <property type="project" value="InterPro"/>
</dbReference>
<evidence type="ECO:0000256" key="3">
    <source>
        <dbReference type="ARBA" id="ARBA00022839"/>
    </source>
</evidence>